<dbReference type="Pfam" id="PF00578">
    <property type="entry name" value="AhpC-TSA"/>
    <property type="match status" value="1"/>
</dbReference>
<dbReference type="Gene3D" id="3.40.30.10">
    <property type="entry name" value="Glutaredoxin"/>
    <property type="match status" value="1"/>
</dbReference>
<dbReference type="InterPro" id="IPR000866">
    <property type="entry name" value="AhpC/TSA"/>
</dbReference>
<dbReference type="SUPFAM" id="SSF52833">
    <property type="entry name" value="Thioredoxin-like"/>
    <property type="match status" value="1"/>
</dbReference>
<name>A0A2Z4FLQ3_9DELT</name>
<dbReference type="OrthoDB" id="9813820at2"/>
<dbReference type="GO" id="GO:0016491">
    <property type="term" value="F:oxidoreductase activity"/>
    <property type="evidence" value="ECO:0007669"/>
    <property type="project" value="InterPro"/>
</dbReference>
<protein>
    <recommendedName>
        <fullName evidence="1">Thioredoxin domain-containing protein</fullName>
    </recommendedName>
</protein>
<accession>A0A2Z4FLQ3</accession>
<dbReference type="InterPro" id="IPR036249">
    <property type="entry name" value="Thioredoxin-like_sf"/>
</dbReference>
<evidence type="ECO:0000259" key="1">
    <source>
        <dbReference type="PROSITE" id="PS51352"/>
    </source>
</evidence>
<keyword evidence="3" id="KW-1185">Reference proteome</keyword>
<dbReference type="PROSITE" id="PS51352">
    <property type="entry name" value="THIOREDOXIN_2"/>
    <property type="match status" value="1"/>
</dbReference>
<dbReference type="CDD" id="cd02966">
    <property type="entry name" value="TlpA_like_family"/>
    <property type="match status" value="1"/>
</dbReference>
<dbReference type="GO" id="GO:0016209">
    <property type="term" value="F:antioxidant activity"/>
    <property type="evidence" value="ECO:0007669"/>
    <property type="project" value="InterPro"/>
</dbReference>
<sequence length="223" mass="24650">MLLGRRNLCFNFENIKLQPGPFDRPSRCDARTIPLAVPCLFTKGVLMRHAFLLICILGSIFAASTALAGVKVGDAPQVESQTAHATPFDLKEQRGKVVLVEFWATWCGPCRKALPVYSKLVDAYDGKFVVAAVSIDGDRADMLRFMDALLPQARTQQGFNILWEKKHPLASQFGPPSIPTGYLIDPKGVVREVYTGFDKGSEAQLKKDIERLLSQPKSSAQKK</sequence>
<dbReference type="EMBL" id="CP030032">
    <property type="protein sequence ID" value="AWV89686.1"/>
    <property type="molecule type" value="Genomic_DNA"/>
</dbReference>
<proteinExistence type="predicted"/>
<evidence type="ECO:0000313" key="3">
    <source>
        <dbReference type="Proteomes" id="UP000249799"/>
    </source>
</evidence>
<reference evidence="2 3" key="1">
    <citation type="submission" date="2018-06" db="EMBL/GenBank/DDBJ databases">
        <title>Lujinxingia sediminis gen. nov. sp. nov., a new facultative anaerobic member of the class Deltaproteobacteria, and proposal of Lujinxingaceae fam. nov.</title>
        <authorList>
            <person name="Guo L.-Y."/>
            <person name="Li C.-M."/>
            <person name="Wang S."/>
            <person name="Du Z.-J."/>
        </authorList>
    </citation>
    <scope>NUCLEOTIDE SEQUENCE [LARGE SCALE GENOMIC DNA]</scope>
    <source>
        <strain evidence="2 3">FA350</strain>
    </source>
</reference>
<dbReference type="KEGG" id="bsed:DN745_10175"/>
<dbReference type="InterPro" id="IPR050553">
    <property type="entry name" value="Thioredoxin_ResA/DsbE_sf"/>
</dbReference>
<organism evidence="2 3">
    <name type="scientific">Bradymonas sediminis</name>
    <dbReference type="NCBI Taxonomy" id="1548548"/>
    <lineage>
        <taxon>Bacteria</taxon>
        <taxon>Deltaproteobacteria</taxon>
        <taxon>Bradymonadales</taxon>
        <taxon>Bradymonadaceae</taxon>
        <taxon>Bradymonas</taxon>
    </lineage>
</organism>
<dbReference type="InterPro" id="IPR013766">
    <property type="entry name" value="Thioredoxin_domain"/>
</dbReference>
<feature type="domain" description="Thioredoxin" evidence="1">
    <location>
        <begin position="66"/>
        <end position="214"/>
    </location>
</feature>
<dbReference type="AlphaFoldDB" id="A0A2Z4FLQ3"/>
<dbReference type="PANTHER" id="PTHR42852:SF17">
    <property type="entry name" value="THIOREDOXIN-LIKE PROTEIN HI_1115"/>
    <property type="match status" value="1"/>
</dbReference>
<gene>
    <name evidence="2" type="ORF">DN745_10175</name>
</gene>
<dbReference type="PANTHER" id="PTHR42852">
    <property type="entry name" value="THIOL:DISULFIDE INTERCHANGE PROTEIN DSBE"/>
    <property type="match status" value="1"/>
</dbReference>
<dbReference type="Proteomes" id="UP000249799">
    <property type="component" value="Chromosome"/>
</dbReference>
<evidence type="ECO:0000313" key="2">
    <source>
        <dbReference type="EMBL" id="AWV89686.1"/>
    </source>
</evidence>